<protein>
    <submittedName>
        <fullName evidence="1">Uncharacterized protein</fullName>
    </submittedName>
</protein>
<evidence type="ECO:0000313" key="1">
    <source>
        <dbReference type="EnsemblPlants" id="AVESA.00010b.r2.4CG1290930.1.CDS"/>
    </source>
</evidence>
<proteinExistence type="predicted"/>
<reference evidence="1" key="2">
    <citation type="submission" date="2025-09" db="UniProtKB">
        <authorList>
            <consortium name="EnsemblPlants"/>
        </authorList>
    </citation>
    <scope>IDENTIFICATION</scope>
</reference>
<dbReference type="EnsemblPlants" id="AVESA.00010b.r2.4CG1290930.1">
    <property type="protein sequence ID" value="AVESA.00010b.r2.4CG1290930.1.CDS"/>
    <property type="gene ID" value="AVESA.00010b.r2.4CG1290930"/>
</dbReference>
<accession>A0ACD5WVF1</accession>
<name>A0ACD5WVF1_AVESA</name>
<organism evidence="1 2">
    <name type="scientific">Avena sativa</name>
    <name type="common">Oat</name>
    <dbReference type="NCBI Taxonomy" id="4498"/>
    <lineage>
        <taxon>Eukaryota</taxon>
        <taxon>Viridiplantae</taxon>
        <taxon>Streptophyta</taxon>
        <taxon>Embryophyta</taxon>
        <taxon>Tracheophyta</taxon>
        <taxon>Spermatophyta</taxon>
        <taxon>Magnoliopsida</taxon>
        <taxon>Liliopsida</taxon>
        <taxon>Poales</taxon>
        <taxon>Poaceae</taxon>
        <taxon>BOP clade</taxon>
        <taxon>Pooideae</taxon>
        <taxon>Poodae</taxon>
        <taxon>Poeae</taxon>
        <taxon>Poeae Chloroplast Group 1 (Aveneae type)</taxon>
        <taxon>Aveninae</taxon>
        <taxon>Avena</taxon>
    </lineage>
</organism>
<reference evidence="1" key="1">
    <citation type="submission" date="2021-05" db="EMBL/GenBank/DDBJ databases">
        <authorList>
            <person name="Scholz U."/>
            <person name="Mascher M."/>
            <person name="Fiebig A."/>
        </authorList>
    </citation>
    <scope>NUCLEOTIDE SEQUENCE [LARGE SCALE GENOMIC DNA]</scope>
</reference>
<keyword evidence="2" id="KW-1185">Reference proteome</keyword>
<dbReference type="Proteomes" id="UP001732700">
    <property type="component" value="Chromosome 4C"/>
</dbReference>
<sequence length="656" mass="73135">MIAPIAHSQSDPPAPTDAPRSGMDYPSGVGPSRHMKADVNPGRSLTSLSCSILADELYVTAKETVLAHFREVVAEEMTKVLCPQYDGSISQEPADTCESADWSRTPPHVSQATTDESADRSRTPPHVSQATTDESADRSRTPPHVSQATTDESADRSRTPPHVSQETTDESADRSRTPPHVSQATTDESADRSRTPPHVSQATTDETSSLAAMQNNPPYLALIWPSDSHVTMIKLSDDPSKQVEDFLSENHASERFGTCYVAPVSSIQEASKKEILADLNANFHYNNQRPVQRISSSGIRERRPYHMKQKALIDQESPSNVGAFPTSPFKKIRCGDMSNQALIGPNQPNGKRRIDQASPTNIGTSPTSPLKKKRCTRLIVDLLNTVEPCDAANLKSQKDLKLVSSSDGLCMKKKKRPSYYREMKKFPIPCRSNGSARTSIDGWQWLQWSRNATRAEKDCVRGGNAAMQVEKSTLKDWSFTKQSPDNDARDFRVKIRHVLAMAGCPQIANSIQMKGRIKELRVERSMIHGWGVLAVKEIRHGELVVEYIGQVIRKPVSDMRELQYEKAGRGDYLFKIDANYVIDATRRGGIARYINHCCKPNCDTRVITVNGQKKIFIYAKRKIRAGEELTYNYKFPFDENKIPCLCGSKRCRGSMN</sequence>
<evidence type="ECO:0000313" key="2">
    <source>
        <dbReference type="Proteomes" id="UP001732700"/>
    </source>
</evidence>